<keyword evidence="3" id="KW-0498">Mitosis</keyword>
<protein>
    <submittedName>
        <fullName evidence="7">Uncharacterized protein</fullName>
    </submittedName>
</protein>
<sequence>MRIYGLPFSDPSSRMLTCDFMCNVLCDQMKTEVEICRSRTSEAAMCRARRLSAGCEWAAALKLLDTVDPWCCGEVRVACLVELRKSSELFAFAHTLVDAYPNSWISWYAVGCYYYLIGKSEFARRYLSKAKSLEPGAGCVWLAYGHSFANDNEHDQAMAAYFKVRYNYIKKMHSYDDIIIFFFLSKYV</sequence>
<evidence type="ECO:0000256" key="4">
    <source>
        <dbReference type="ARBA" id="ARBA00022786"/>
    </source>
</evidence>
<dbReference type="PANTHER" id="PTHR12558:SF9">
    <property type="entry name" value="CELL DIVISION CYCLE PROTEIN 16 HOMOLOG"/>
    <property type="match status" value="1"/>
</dbReference>
<dbReference type="GO" id="GO:0005737">
    <property type="term" value="C:cytoplasm"/>
    <property type="evidence" value="ECO:0007669"/>
    <property type="project" value="TreeGrafter"/>
</dbReference>
<dbReference type="AlphaFoldDB" id="A0A9P0G2J5"/>
<keyword evidence="1" id="KW-0132">Cell division</keyword>
<evidence type="ECO:0000313" key="7">
    <source>
        <dbReference type="EMBL" id="CAH0752154.1"/>
    </source>
</evidence>
<dbReference type="GO" id="GO:0016567">
    <property type="term" value="P:protein ubiquitination"/>
    <property type="evidence" value="ECO:0007669"/>
    <property type="project" value="TreeGrafter"/>
</dbReference>
<dbReference type="EMBL" id="OU893348">
    <property type="protein sequence ID" value="CAH0752154.1"/>
    <property type="molecule type" value="Genomic_DNA"/>
</dbReference>
<keyword evidence="8" id="KW-1185">Reference proteome</keyword>
<dbReference type="GO" id="GO:0051301">
    <property type="term" value="P:cell division"/>
    <property type="evidence" value="ECO:0007669"/>
    <property type="project" value="UniProtKB-KW"/>
</dbReference>
<dbReference type="GO" id="GO:0031145">
    <property type="term" value="P:anaphase-promoting complex-dependent catabolic process"/>
    <property type="evidence" value="ECO:0007669"/>
    <property type="project" value="TreeGrafter"/>
</dbReference>
<dbReference type="InterPro" id="IPR011990">
    <property type="entry name" value="TPR-like_helical_dom_sf"/>
</dbReference>
<organism evidence="7 8">
    <name type="scientific">Diatraea saccharalis</name>
    <name type="common">sugarcane borer</name>
    <dbReference type="NCBI Taxonomy" id="40085"/>
    <lineage>
        <taxon>Eukaryota</taxon>
        <taxon>Metazoa</taxon>
        <taxon>Ecdysozoa</taxon>
        <taxon>Arthropoda</taxon>
        <taxon>Hexapoda</taxon>
        <taxon>Insecta</taxon>
        <taxon>Pterygota</taxon>
        <taxon>Neoptera</taxon>
        <taxon>Endopterygota</taxon>
        <taxon>Lepidoptera</taxon>
        <taxon>Glossata</taxon>
        <taxon>Ditrysia</taxon>
        <taxon>Pyraloidea</taxon>
        <taxon>Crambidae</taxon>
        <taxon>Crambinae</taxon>
        <taxon>Diatraea</taxon>
    </lineage>
</organism>
<proteinExistence type="predicted"/>
<evidence type="ECO:0000256" key="2">
    <source>
        <dbReference type="ARBA" id="ARBA00022737"/>
    </source>
</evidence>
<dbReference type="GO" id="GO:0005680">
    <property type="term" value="C:anaphase-promoting complex"/>
    <property type="evidence" value="ECO:0007669"/>
    <property type="project" value="TreeGrafter"/>
</dbReference>
<reference evidence="7" key="2">
    <citation type="submission" date="2022-10" db="EMBL/GenBank/DDBJ databases">
        <authorList>
            <consortium name="ENA_rothamsted_submissions"/>
            <consortium name="culmorum"/>
            <person name="King R."/>
        </authorList>
    </citation>
    <scope>NUCLEOTIDE SEQUENCE</scope>
</reference>
<evidence type="ECO:0000256" key="5">
    <source>
        <dbReference type="ARBA" id="ARBA00022803"/>
    </source>
</evidence>
<dbReference type="PANTHER" id="PTHR12558">
    <property type="entry name" value="CELL DIVISION CYCLE 16,23,27"/>
    <property type="match status" value="1"/>
</dbReference>
<dbReference type="Gene3D" id="1.25.40.10">
    <property type="entry name" value="Tetratricopeptide repeat domain"/>
    <property type="match status" value="1"/>
</dbReference>
<dbReference type="GO" id="GO:0045842">
    <property type="term" value="P:positive regulation of mitotic metaphase/anaphase transition"/>
    <property type="evidence" value="ECO:0007669"/>
    <property type="project" value="TreeGrafter"/>
</dbReference>
<evidence type="ECO:0000256" key="1">
    <source>
        <dbReference type="ARBA" id="ARBA00022618"/>
    </source>
</evidence>
<reference evidence="7" key="1">
    <citation type="submission" date="2021-12" db="EMBL/GenBank/DDBJ databases">
        <authorList>
            <person name="King R."/>
        </authorList>
    </citation>
    <scope>NUCLEOTIDE SEQUENCE</scope>
</reference>
<keyword evidence="6" id="KW-0131">Cell cycle</keyword>
<gene>
    <name evidence="7" type="ORF">DIATSA_LOCUS5292</name>
</gene>
<evidence type="ECO:0000256" key="6">
    <source>
        <dbReference type="ARBA" id="ARBA00023306"/>
    </source>
</evidence>
<dbReference type="Proteomes" id="UP001153714">
    <property type="component" value="Chromosome 17"/>
</dbReference>
<dbReference type="OrthoDB" id="10006270at2759"/>
<dbReference type="SUPFAM" id="SSF48452">
    <property type="entry name" value="TPR-like"/>
    <property type="match status" value="1"/>
</dbReference>
<keyword evidence="2" id="KW-0677">Repeat</keyword>
<accession>A0A9P0G2J5</accession>
<keyword evidence="5" id="KW-0802">TPR repeat</keyword>
<evidence type="ECO:0000313" key="8">
    <source>
        <dbReference type="Proteomes" id="UP001153714"/>
    </source>
</evidence>
<keyword evidence="4" id="KW-0833">Ubl conjugation pathway</keyword>
<name>A0A9P0G2J5_9NEOP</name>
<evidence type="ECO:0000256" key="3">
    <source>
        <dbReference type="ARBA" id="ARBA00022776"/>
    </source>
</evidence>